<evidence type="ECO:0000259" key="8">
    <source>
        <dbReference type="PROSITE" id="PS50026"/>
    </source>
</evidence>
<keyword evidence="1 6" id="KW-0245">EGF-like domain</keyword>
<dbReference type="GeneTree" id="ENSGT00940000164218"/>
<evidence type="ECO:0000313" key="10">
    <source>
        <dbReference type="Proteomes" id="UP001501920"/>
    </source>
</evidence>
<evidence type="ECO:0000256" key="7">
    <source>
        <dbReference type="SAM" id="SignalP"/>
    </source>
</evidence>
<dbReference type="Pfam" id="PF07645">
    <property type="entry name" value="EGF_CA"/>
    <property type="match status" value="5"/>
</dbReference>
<dbReference type="SMART" id="SM00181">
    <property type="entry name" value="EGF"/>
    <property type="match status" value="6"/>
</dbReference>
<accession>A0A3B4DKB6</accession>
<proteinExistence type="predicted"/>
<dbReference type="SUPFAM" id="SSF57196">
    <property type="entry name" value="EGF/Laminin"/>
    <property type="match status" value="1"/>
</dbReference>
<feature type="domain" description="EGF-like" evidence="8">
    <location>
        <begin position="193"/>
        <end position="232"/>
    </location>
</feature>
<dbReference type="Pfam" id="PF14670">
    <property type="entry name" value="FXa_inhibition"/>
    <property type="match status" value="1"/>
</dbReference>
<protein>
    <recommendedName>
        <fullName evidence="8">EGF-like domain-containing protein</fullName>
    </recommendedName>
</protein>
<dbReference type="GO" id="GO:0030855">
    <property type="term" value="P:epithelial cell differentiation"/>
    <property type="evidence" value="ECO:0007669"/>
    <property type="project" value="UniProtKB-ARBA"/>
</dbReference>
<evidence type="ECO:0000256" key="4">
    <source>
        <dbReference type="ARBA" id="ARBA00023157"/>
    </source>
</evidence>
<sequence>MGIPVVLLLLTIQSSANYMTAGQEDNEILKHTATQVKHQNQIEHIRVTASNLSHTPLNVLATDPQHSMTSHPSTGCQGSQVSMEGQNCSCAAGYAQRGAAECDDINECEQGNPGPCGYHSNCTNTPGSFLCSCLRGYLMTAGGCQDIDECALAAVTGLQACGRGATCKNSPGSFSCHCPAGFVLAIVGHNCIDVDECSYEESCRRELGNVCVNTEGSYKCVCQTGFREEKAACMGALCPVFHTCKDVDECVELKGVCTNRGVCENTLGSYKCVCSNGYRGNGTHCTDVNECVSGVHTCDVNARCGNVMGSYFCQCHQGYSGDGHTCYDVDECAINNGHCEHSCANLPGTYNCVCKVGYALTEDLHNCTGTHIHMQAHIHRRFL</sequence>
<dbReference type="AlphaFoldDB" id="A0A3B4DKB6"/>
<evidence type="ECO:0000256" key="5">
    <source>
        <dbReference type="ARBA" id="ARBA00023180"/>
    </source>
</evidence>
<evidence type="ECO:0000256" key="3">
    <source>
        <dbReference type="ARBA" id="ARBA00022737"/>
    </source>
</evidence>
<keyword evidence="10" id="KW-1185">Reference proteome</keyword>
<dbReference type="InterPro" id="IPR049883">
    <property type="entry name" value="NOTCH1_EGF-like"/>
</dbReference>
<keyword evidence="3" id="KW-0677">Repeat</keyword>
<dbReference type="FunFam" id="2.10.25.10:FF:000240">
    <property type="entry name" value="Vitamin K-dependent protein S"/>
    <property type="match status" value="1"/>
</dbReference>
<feature type="disulfide bond" evidence="6">
    <location>
        <begin position="203"/>
        <end position="220"/>
    </location>
</feature>
<name>A0A3B4DKB6_PYGNA</name>
<dbReference type="Gene3D" id="2.10.25.10">
    <property type="entry name" value="Laminin"/>
    <property type="match status" value="6"/>
</dbReference>
<dbReference type="Ensembl" id="ENSPNAT00000012790.2">
    <property type="protein sequence ID" value="ENSPNAP00000023374.2"/>
    <property type="gene ID" value="ENSPNAG00000007927.2"/>
</dbReference>
<feature type="domain" description="EGF-like" evidence="8">
    <location>
        <begin position="328"/>
        <end position="368"/>
    </location>
</feature>
<dbReference type="OMA" id="VTMRKYQ"/>
<dbReference type="InterPro" id="IPR000742">
    <property type="entry name" value="EGF"/>
</dbReference>
<dbReference type="GO" id="GO:0005509">
    <property type="term" value="F:calcium ion binding"/>
    <property type="evidence" value="ECO:0007669"/>
    <property type="project" value="InterPro"/>
</dbReference>
<dbReference type="PROSITE" id="PS01186">
    <property type="entry name" value="EGF_2"/>
    <property type="match status" value="5"/>
</dbReference>
<organism evidence="9 10">
    <name type="scientific">Pygocentrus nattereri</name>
    <name type="common">Red-bellied piranha</name>
    <dbReference type="NCBI Taxonomy" id="42514"/>
    <lineage>
        <taxon>Eukaryota</taxon>
        <taxon>Metazoa</taxon>
        <taxon>Chordata</taxon>
        <taxon>Craniata</taxon>
        <taxon>Vertebrata</taxon>
        <taxon>Euteleostomi</taxon>
        <taxon>Actinopterygii</taxon>
        <taxon>Neopterygii</taxon>
        <taxon>Teleostei</taxon>
        <taxon>Ostariophysi</taxon>
        <taxon>Characiformes</taxon>
        <taxon>Characoidei</taxon>
        <taxon>Pygocentrus</taxon>
    </lineage>
</organism>
<dbReference type="CDD" id="cd00054">
    <property type="entry name" value="EGF_CA"/>
    <property type="match status" value="5"/>
</dbReference>
<reference evidence="9 10" key="1">
    <citation type="submission" date="2020-10" db="EMBL/GenBank/DDBJ databases">
        <title>Pygocentrus nattereri (red-bellied piranha) genome, fPygNat1, primary haplotype.</title>
        <authorList>
            <person name="Myers G."/>
            <person name="Meyer A."/>
            <person name="Karagic N."/>
            <person name="Pippel M."/>
            <person name="Winkler S."/>
            <person name="Tracey A."/>
            <person name="Wood J."/>
            <person name="Formenti G."/>
            <person name="Howe K."/>
            <person name="Fedrigo O."/>
            <person name="Jarvis E.D."/>
        </authorList>
    </citation>
    <scope>NUCLEOTIDE SEQUENCE [LARGE SCALE GENOMIC DNA]</scope>
</reference>
<dbReference type="FunFam" id="2.10.25.10:FF:000038">
    <property type="entry name" value="Fibrillin 2"/>
    <property type="match status" value="3"/>
</dbReference>
<dbReference type="InterPro" id="IPR050751">
    <property type="entry name" value="ECM_structural_protein"/>
</dbReference>
<keyword evidence="4 6" id="KW-1015">Disulfide bond</keyword>
<dbReference type="PROSITE" id="PS50026">
    <property type="entry name" value="EGF_3"/>
    <property type="match status" value="6"/>
</dbReference>
<dbReference type="Proteomes" id="UP001501920">
    <property type="component" value="Chromosome 4"/>
</dbReference>
<dbReference type="SMART" id="SM00179">
    <property type="entry name" value="EGF_CA"/>
    <property type="match status" value="6"/>
</dbReference>
<feature type="chain" id="PRO_5043366201" description="EGF-like domain-containing protein" evidence="7">
    <location>
        <begin position="17"/>
        <end position="383"/>
    </location>
</feature>
<evidence type="ECO:0000256" key="6">
    <source>
        <dbReference type="PROSITE-ProRule" id="PRU00076"/>
    </source>
</evidence>
<reference evidence="9" key="2">
    <citation type="submission" date="2025-08" db="UniProtKB">
        <authorList>
            <consortium name="Ensembl"/>
        </authorList>
    </citation>
    <scope>IDENTIFICATION</scope>
</reference>
<feature type="domain" description="EGF-like" evidence="8">
    <location>
        <begin position="104"/>
        <end position="145"/>
    </location>
</feature>
<dbReference type="FunFam" id="2.10.25.10:FF:000005">
    <property type="entry name" value="Fibrillin 2"/>
    <property type="match status" value="1"/>
</dbReference>
<feature type="domain" description="EGF-like" evidence="8">
    <location>
        <begin position="146"/>
        <end position="192"/>
    </location>
</feature>
<reference evidence="9" key="3">
    <citation type="submission" date="2025-09" db="UniProtKB">
        <authorList>
            <consortium name="Ensembl"/>
        </authorList>
    </citation>
    <scope>IDENTIFICATION</scope>
</reference>
<keyword evidence="5" id="KW-0325">Glycoprotein</keyword>
<dbReference type="PROSITE" id="PS01187">
    <property type="entry name" value="EGF_CA"/>
    <property type="match status" value="3"/>
</dbReference>
<evidence type="ECO:0000256" key="2">
    <source>
        <dbReference type="ARBA" id="ARBA00022729"/>
    </source>
</evidence>
<dbReference type="OrthoDB" id="10045365at2759"/>
<dbReference type="PANTHER" id="PTHR24034">
    <property type="entry name" value="EGF-LIKE DOMAIN-CONTAINING PROTEIN"/>
    <property type="match status" value="1"/>
</dbReference>
<keyword evidence="2 7" id="KW-0732">Signal</keyword>
<feature type="signal peptide" evidence="7">
    <location>
        <begin position="1"/>
        <end position="16"/>
    </location>
</feature>
<dbReference type="InterPro" id="IPR001881">
    <property type="entry name" value="EGF-like_Ca-bd_dom"/>
</dbReference>
<dbReference type="InterPro" id="IPR018097">
    <property type="entry name" value="EGF_Ca-bd_CS"/>
</dbReference>
<comment type="caution">
    <text evidence="6">Lacks conserved residue(s) required for the propagation of feature annotation.</text>
</comment>
<dbReference type="STRING" id="42514.ENSPNAP00000023374"/>
<evidence type="ECO:0000256" key="1">
    <source>
        <dbReference type="ARBA" id="ARBA00022536"/>
    </source>
</evidence>
<dbReference type="SUPFAM" id="SSF57184">
    <property type="entry name" value="Growth factor receptor domain"/>
    <property type="match status" value="2"/>
</dbReference>
<dbReference type="PANTHER" id="PTHR24034:SF204">
    <property type="entry name" value="ADHESION G PROTEIN-COUPLED RECEPTOR E1"/>
    <property type="match status" value="1"/>
</dbReference>
<dbReference type="PROSITE" id="PS00010">
    <property type="entry name" value="ASX_HYDROXYL"/>
    <property type="match status" value="6"/>
</dbReference>
<dbReference type="InterPro" id="IPR000152">
    <property type="entry name" value="EGF-type_Asp/Asn_hydroxyl_site"/>
</dbReference>
<feature type="domain" description="EGF-like" evidence="8">
    <location>
        <begin position="287"/>
        <end position="327"/>
    </location>
</feature>
<feature type="domain" description="EGF-like" evidence="8">
    <location>
        <begin position="246"/>
        <end position="286"/>
    </location>
</feature>
<evidence type="ECO:0000313" key="9">
    <source>
        <dbReference type="Ensembl" id="ENSPNAP00000023374.2"/>
    </source>
</evidence>
<dbReference type="InterPro" id="IPR009030">
    <property type="entry name" value="Growth_fac_rcpt_cys_sf"/>
</dbReference>